<dbReference type="InterPro" id="IPR001249">
    <property type="entry name" value="AcCoA_biotinCC"/>
</dbReference>
<gene>
    <name evidence="10" type="primary">accB</name>
    <name evidence="10" type="ORF">E6K78_00885</name>
</gene>
<evidence type="ECO:0000256" key="2">
    <source>
        <dbReference type="ARBA" id="ARBA00017562"/>
    </source>
</evidence>
<keyword evidence="7 8" id="KW-0092">Biotin</keyword>
<dbReference type="PROSITE" id="PS50968">
    <property type="entry name" value="BIOTINYL_LIPOYL"/>
    <property type="match status" value="1"/>
</dbReference>
<evidence type="ECO:0000256" key="4">
    <source>
        <dbReference type="ARBA" id="ARBA00022832"/>
    </source>
</evidence>
<evidence type="ECO:0000256" key="5">
    <source>
        <dbReference type="ARBA" id="ARBA00023098"/>
    </source>
</evidence>
<protein>
    <recommendedName>
        <fullName evidence="2 8">Biotin carboxyl carrier protein of acetyl-CoA carboxylase</fullName>
    </recommendedName>
</protein>
<dbReference type="NCBIfam" id="TIGR00531">
    <property type="entry name" value="BCCP"/>
    <property type="match status" value="1"/>
</dbReference>
<dbReference type="PROSITE" id="PS00188">
    <property type="entry name" value="BIOTIN"/>
    <property type="match status" value="1"/>
</dbReference>
<evidence type="ECO:0000256" key="6">
    <source>
        <dbReference type="ARBA" id="ARBA00023160"/>
    </source>
</evidence>
<dbReference type="GO" id="GO:0009317">
    <property type="term" value="C:acetyl-CoA carboxylase complex"/>
    <property type="evidence" value="ECO:0007669"/>
    <property type="project" value="InterPro"/>
</dbReference>
<dbReference type="PRINTS" id="PR01071">
    <property type="entry name" value="ACOABIOTINCC"/>
</dbReference>
<dbReference type="Gene3D" id="2.40.50.100">
    <property type="match status" value="1"/>
</dbReference>
<dbReference type="GO" id="GO:0006633">
    <property type="term" value="P:fatty acid biosynthetic process"/>
    <property type="evidence" value="ECO:0007669"/>
    <property type="project" value="UniProtKB-UniPathway"/>
</dbReference>
<organism evidence="10 11">
    <name type="scientific">Eiseniibacteriota bacterium</name>
    <dbReference type="NCBI Taxonomy" id="2212470"/>
    <lineage>
        <taxon>Bacteria</taxon>
        <taxon>Candidatus Eiseniibacteriota</taxon>
    </lineage>
</organism>
<comment type="pathway">
    <text evidence="1 8">Lipid metabolism; fatty acid biosynthesis.</text>
</comment>
<dbReference type="CDD" id="cd06850">
    <property type="entry name" value="biotinyl_domain"/>
    <property type="match status" value="1"/>
</dbReference>
<dbReference type="PANTHER" id="PTHR45266:SF3">
    <property type="entry name" value="OXALOACETATE DECARBOXYLASE ALPHA CHAIN"/>
    <property type="match status" value="1"/>
</dbReference>
<evidence type="ECO:0000256" key="8">
    <source>
        <dbReference type="RuleBase" id="RU364072"/>
    </source>
</evidence>
<dbReference type="AlphaFoldDB" id="A0A538TYA6"/>
<dbReference type="InterPro" id="IPR011053">
    <property type="entry name" value="Single_hybrid_motif"/>
</dbReference>
<dbReference type="FunFam" id="2.40.50.100:FF:000003">
    <property type="entry name" value="Acetyl-CoA carboxylase biotin carboxyl carrier protein"/>
    <property type="match status" value="1"/>
</dbReference>
<evidence type="ECO:0000256" key="1">
    <source>
        <dbReference type="ARBA" id="ARBA00005194"/>
    </source>
</evidence>
<dbReference type="Pfam" id="PF00364">
    <property type="entry name" value="Biotin_lipoyl"/>
    <property type="match status" value="1"/>
</dbReference>
<dbReference type="SUPFAM" id="SSF51230">
    <property type="entry name" value="Single hybrid motif"/>
    <property type="match status" value="1"/>
</dbReference>
<sequence length="150" mass="15686">MGGFELRELRRLIRLVQRTGIGELEVTSGGRTVRIAAQGVSGTPTVAAAPAVEPGTSVAPAASGLADSSAHLIAITSPMVGTFYRAPAPDADPYVEVGSSVEVGQTVCIVEAMKLMNEIESEVRGKIARILVDNAQPVEFGQKLFLVEPV</sequence>
<keyword evidence="3 8" id="KW-0444">Lipid biosynthesis</keyword>
<feature type="domain" description="Lipoyl-binding" evidence="9">
    <location>
        <begin position="72"/>
        <end position="148"/>
    </location>
</feature>
<dbReference type="InterPro" id="IPR000089">
    <property type="entry name" value="Biotin_lipoyl"/>
</dbReference>
<dbReference type="UniPathway" id="UPA00094"/>
<keyword evidence="6 8" id="KW-0275">Fatty acid biosynthesis</keyword>
<dbReference type="NCBIfam" id="NF005457">
    <property type="entry name" value="PRK07051.1"/>
    <property type="match status" value="1"/>
</dbReference>
<comment type="function">
    <text evidence="8">This protein is a component of the acetyl coenzyme A carboxylase complex; first, biotin carboxylase catalyzes the carboxylation of the carrier protein and then the transcarboxylase transfers the carboxyl group to form malonyl-CoA.</text>
</comment>
<reference evidence="10 11" key="1">
    <citation type="journal article" date="2019" name="Nat. Microbiol.">
        <title>Mediterranean grassland soil C-N compound turnover is dependent on rainfall and depth, and is mediated by genomically divergent microorganisms.</title>
        <authorList>
            <person name="Diamond S."/>
            <person name="Andeer P.F."/>
            <person name="Li Z."/>
            <person name="Crits-Christoph A."/>
            <person name="Burstein D."/>
            <person name="Anantharaman K."/>
            <person name="Lane K.R."/>
            <person name="Thomas B.C."/>
            <person name="Pan C."/>
            <person name="Northen T.R."/>
            <person name="Banfield J.F."/>
        </authorList>
    </citation>
    <scope>NUCLEOTIDE SEQUENCE [LARGE SCALE GENOMIC DNA]</scope>
    <source>
        <strain evidence="10">WS_8</strain>
    </source>
</reference>
<keyword evidence="5 8" id="KW-0443">Lipid metabolism</keyword>
<name>A0A538TYA6_UNCEI</name>
<dbReference type="PANTHER" id="PTHR45266">
    <property type="entry name" value="OXALOACETATE DECARBOXYLASE ALPHA CHAIN"/>
    <property type="match status" value="1"/>
</dbReference>
<evidence type="ECO:0000256" key="3">
    <source>
        <dbReference type="ARBA" id="ARBA00022516"/>
    </source>
</evidence>
<comment type="caution">
    <text evidence="10">The sequence shown here is derived from an EMBL/GenBank/DDBJ whole genome shotgun (WGS) entry which is preliminary data.</text>
</comment>
<keyword evidence="4 8" id="KW-0276">Fatty acid metabolism</keyword>
<evidence type="ECO:0000259" key="9">
    <source>
        <dbReference type="PROSITE" id="PS50968"/>
    </source>
</evidence>
<proteinExistence type="predicted"/>
<dbReference type="EMBL" id="VBOY01000007">
    <property type="protein sequence ID" value="TMQ68571.1"/>
    <property type="molecule type" value="Genomic_DNA"/>
</dbReference>
<dbReference type="GO" id="GO:0003989">
    <property type="term" value="F:acetyl-CoA carboxylase activity"/>
    <property type="evidence" value="ECO:0007669"/>
    <property type="project" value="InterPro"/>
</dbReference>
<evidence type="ECO:0000313" key="11">
    <source>
        <dbReference type="Proteomes" id="UP000316609"/>
    </source>
</evidence>
<dbReference type="Proteomes" id="UP000316609">
    <property type="component" value="Unassembled WGS sequence"/>
</dbReference>
<dbReference type="InterPro" id="IPR050709">
    <property type="entry name" value="Biotin_Carboxyl_Carrier/Decarb"/>
</dbReference>
<evidence type="ECO:0000256" key="7">
    <source>
        <dbReference type="ARBA" id="ARBA00023267"/>
    </source>
</evidence>
<accession>A0A538TYA6</accession>
<dbReference type="InterPro" id="IPR001882">
    <property type="entry name" value="Biotin_BS"/>
</dbReference>
<evidence type="ECO:0000313" key="10">
    <source>
        <dbReference type="EMBL" id="TMQ68571.1"/>
    </source>
</evidence>